<name>A0A1I5XCC0_9BACT</name>
<proteinExistence type="predicted"/>
<gene>
    <name evidence="7" type="ORF">SAMN05444277_10886</name>
</gene>
<evidence type="ECO:0000256" key="2">
    <source>
        <dbReference type="ARBA" id="ARBA00022692"/>
    </source>
</evidence>
<protein>
    <recommendedName>
        <fullName evidence="6">Translocation and assembly module TamB C-terminal domain-containing protein</fullName>
    </recommendedName>
</protein>
<keyword evidence="4 5" id="KW-0472">Membrane</keyword>
<evidence type="ECO:0000256" key="4">
    <source>
        <dbReference type="ARBA" id="ARBA00023136"/>
    </source>
</evidence>
<dbReference type="EMBL" id="FOXQ01000008">
    <property type="protein sequence ID" value="SFQ29581.1"/>
    <property type="molecule type" value="Genomic_DNA"/>
</dbReference>
<sequence length="1626" mass="180792">MKILLGLGIAVVAWMYIWPNLLLLIIVYVLIAFLLLWPKTFLRFITGLFALLLLMWLLIQLSPVQNYIAGKVAAKLSADLKTTVKIGEVNFSLFDKMNLNNTFILDQHKDTLLKAGALKLRITDWFFIKKNIELKYIGIEDAVINQQRNDSTWNYQFLIDHFSSPDKAQKQSKNIVLKIQKLDLKNVVYVKNDLWRGQKTILKTGSLLIDADNIDISKNLILINSIDMDKTSYNIENFDGIDKTPRKVTVRDSGRMYFNPGNLRVRVSTLNITDCFFGTGWRNEITHEGFFNGRKLMVSKINGTIKNLNFLKDTITASIDINAAERSGLRVRKLQAQYKLTPQKMEFSKLLLKTNRSTITNYFVMKYKDFNKDMADYTNKVVMAANIKSSQVYSDDIAFFAPALSKWNQLFTLGGTFNGTVNDFTVKNLFAKNGNNTYVSGDLAIQNTTSPGKINITLNGANAQTNSKDIAFILPDIATIKSPDLAALGNVRFVGNFAGTLNEFKAKGTLASALGGIYTDLSLSFPQKAEPYYKGAIETRQFNLGKFLSVADLGNVTFKGNISGRSFNLSKISTQLNGDFSMLTFKEYAYQNLSFNGEIKQRNFQGEFIAADTNFNFTSNIAIDLNGEAPSFNILGDLVNANLHALNFTKDSIVVTGLFDMNFQGHNIDDFLGFAKILNASVKHNDQQLYLDSITLSTALDSNNVKVLKLESRELVASVEGQYKILQLPQNFQAILNRYYPSLISPPKTELSNQNFNVSVHTGDFESYAKILDSNFSGFNDALLTGSITTVNGKHFNFDINVPVAGYKNLLLEDAKFTGDGDEDSLLLTGNIGRFYVSDSMYFPNTKMSISSANDLSHVLITTSANTTLNDAQLDADVRTLPEGVSITFHPSSFVLNNKKWNLQNQGEVVIKRDFSSAKNMKFTQGFQEISIESVPDETGTSNALAVKLKDVDIGDIMPLFVTNPLIEGIANGNIFFRDIYTKLIADGQIHLTQFRLNNDSIGLVDLSTKYNADIGKIIFSIKSNNENFVLNSDGFYNLKDSTNKPLATTMHLDHAKIGILNSFLGTIFDDITGLATGTIHLNGSFKDLHLTGNAHLDSGALTVKYTQVRYFIPSADFVFYDDRLDFGSFIIKDKFGNTGKVTGVLNETAFKNNRYAFNMSTDNLLLLDTKAKDNALFYGNVIGKANLILSGPQENMQMSISGEPTEASHVFIQTNTSKKSADADFIIFKQYGEQPKTDTTAITNLNINLDLTANNKVTMSVILDELTGDIIEATGNGRMLIKVPATGDVSMNGRYNIEQGNYNFNFQSLVKKPFELLPDQNSHIEWNGDPYNATINITARYAAKNVSVSDLVNNSGFLLDQSISGYRGDVYVIAELVGRLTQPQIKFRLDFPEGSAIRSNDNFNRLLAKMESDENEMLKQVTWLIVFDSFSPYGEISGSQTFVQSTAYNTISQKVASVLNSKISDLLYNLTGDRTLHFDVGAKTYSSYSINGASSSGNTLDRTAVELKLNKSLLNNKLIITFGGDLDFNVSGAAAATATNNNLQWLPDISVQIILSRDRKLRAIIFNHSSLGATNTGTIGRVTRQGISISYTRDFDKLFGKNYNDSFFIAPSTADTALRRQKRQK</sequence>
<feature type="transmembrane region" description="Helical" evidence="5">
    <location>
        <begin position="41"/>
        <end position="59"/>
    </location>
</feature>
<evidence type="ECO:0000256" key="3">
    <source>
        <dbReference type="ARBA" id="ARBA00022989"/>
    </source>
</evidence>
<keyword evidence="8" id="KW-1185">Reference proteome</keyword>
<dbReference type="GO" id="GO:0005886">
    <property type="term" value="C:plasma membrane"/>
    <property type="evidence" value="ECO:0007669"/>
    <property type="project" value="InterPro"/>
</dbReference>
<dbReference type="GO" id="GO:0009306">
    <property type="term" value="P:protein secretion"/>
    <property type="evidence" value="ECO:0007669"/>
    <property type="project" value="InterPro"/>
</dbReference>
<dbReference type="Pfam" id="PF04357">
    <property type="entry name" value="TamB"/>
    <property type="match status" value="1"/>
</dbReference>
<evidence type="ECO:0000256" key="1">
    <source>
        <dbReference type="ARBA" id="ARBA00004167"/>
    </source>
</evidence>
<accession>A0A1I5XCC0</accession>
<keyword evidence="3 5" id="KW-1133">Transmembrane helix</keyword>
<evidence type="ECO:0000259" key="6">
    <source>
        <dbReference type="Pfam" id="PF04357"/>
    </source>
</evidence>
<dbReference type="InterPro" id="IPR007452">
    <property type="entry name" value="TamB_C"/>
</dbReference>
<reference evidence="7 8" key="1">
    <citation type="submission" date="2016-10" db="EMBL/GenBank/DDBJ databases">
        <authorList>
            <person name="de Groot N.N."/>
        </authorList>
    </citation>
    <scope>NUCLEOTIDE SEQUENCE [LARGE SCALE GENOMIC DNA]</scope>
    <source>
        <strain evidence="7 8">DSM 28286</strain>
    </source>
</reference>
<feature type="transmembrane region" description="Helical" evidence="5">
    <location>
        <begin position="6"/>
        <end position="34"/>
    </location>
</feature>
<comment type="subcellular location">
    <subcellularLocation>
        <location evidence="1">Membrane</location>
        <topology evidence="1">Single-pass membrane protein</topology>
    </subcellularLocation>
</comment>
<evidence type="ECO:0000313" key="8">
    <source>
        <dbReference type="Proteomes" id="UP000199031"/>
    </source>
</evidence>
<evidence type="ECO:0000313" key="7">
    <source>
        <dbReference type="EMBL" id="SFQ29581.1"/>
    </source>
</evidence>
<evidence type="ECO:0000256" key="5">
    <source>
        <dbReference type="SAM" id="Phobius"/>
    </source>
</evidence>
<dbReference type="OrthoDB" id="680700at2"/>
<keyword evidence="2 5" id="KW-0812">Transmembrane</keyword>
<feature type="domain" description="Translocation and assembly module TamB C-terminal" evidence="6">
    <location>
        <begin position="1134"/>
        <end position="1596"/>
    </location>
</feature>
<dbReference type="RefSeq" id="WP_143075867.1">
    <property type="nucleotide sequence ID" value="NZ_FOXQ01000008.1"/>
</dbReference>
<organism evidence="7 8">
    <name type="scientific">Parafilimonas terrae</name>
    <dbReference type="NCBI Taxonomy" id="1465490"/>
    <lineage>
        <taxon>Bacteria</taxon>
        <taxon>Pseudomonadati</taxon>
        <taxon>Bacteroidota</taxon>
        <taxon>Chitinophagia</taxon>
        <taxon>Chitinophagales</taxon>
        <taxon>Chitinophagaceae</taxon>
        <taxon>Parafilimonas</taxon>
    </lineage>
</organism>
<dbReference type="Proteomes" id="UP000199031">
    <property type="component" value="Unassembled WGS sequence"/>
</dbReference>
<dbReference type="STRING" id="1465490.SAMN05444277_10886"/>